<evidence type="ECO:0000313" key="1">
    <source>
        <dbReference type="EMBL" id="VEE09316.1"/>
    </source>
</evidence>
<dbReference type="PROSITE" id="PS51257">
    <property type="entry name" value="PROKAR_LIPOPROTEIN"/>
    <property type="match status" value="1"/>
</dbReference>
<accession>A0A3S4M7Q1</accession>
<dbReference type="OrthoDB" id="1270789at2"/>
<dbReference type="AlphaFoldDB" id="A0A3S4M7Q1"/>
<dbReference type="Proteomes" id="UP000279227">
    <property type="component" value="Chromosome"/>
</dbReference>
<dbReference type="KEGG" id="cgle:NCTC11432_03132"/>
<dbReference type="RefSeq" id="WP_002984028.1">
    <property type="nucleotide sequence ID" value="NZ_CP068486.1"/>
</dbReference>
<reference evidence="1 2" key="1">
    <citation type="submission" date="2018-12" db="EMBL/GenBank/DDBJ databases">
        <authorList>
            <consortium name="Pathogen Informatics"/>
        </authorList>
    </citation>
    <scope>NUCLEOTIDE SEQUENCE [LARGE SCALE GENOMIC DNA]</scope>
    <source>
        <strain evidence="1 2">NCTC11432</strain>
    </source>
</reference>
<dbReference type="GeneID" id="93019801"/>
<organism evidence="1 2">
    <name type="scientific">Chryseobacterium gleum</name>
    <name type="common">Flavobacterium gleum</name>
    <dbReference type="NCBI Taxonomy" id="250"/>
    <lineage>
        <taxon>Bacteria</taxon>
        <taxon>Pseudomonadati</taxon>
        <taxon>Bacteroidota</taxon>
        <taxon>Flavobacteriia</taxon>
        <taxon>Flavobacteriales</taxon>
        <taxon>Weeksellaceae</taxon>
        <taxon>Chryseobacterium group</taxon>
        <taxon>Chryseobacterium</taxon>
    </lineage>
</organism>
<evidence type="ECO:0000313" key="2">
    <source>
        <dbReference type="Proteomes" id="UP000279227"/>
    </source>
</evidence>
<protein>
    <submittedName>
        <fullName evidence="1">Uncharacterized protein</fullName>
    </submittedName>
</protein>
<dbReference type="EMBL" id="LR134289">
    <property type="protein sequence ID" value="VEE09316.1"/>
    <property type="molecule type" value="Genomic_DNA"/>
</dbReference>
<name>A0A3S4M7Q1_CHRGE</name>
<proteinExistence type="predicted"/>
<sequence length="125" mass="13982">MKNIRLFLLLLLISGVLFSCEDILENKRLKEEQDNQTSPYMGRWVGTYTGSENGNLVLDIKKSGSVEVIRTINNTQDVYYTNLYGGAIYNTASPNSGFVLYGNMENHSGTWKMGDGSGNWSVTKQ</sequence>
<gene>
    <name evidence="1" type="ORF">NCTC11432_03132</name>
</gene>